<comment type="caution">
    <text evidence="3">The sequence shown here is derived from an EMBL/GenBank/DDBJ whole genome shotgun (WGS) entry which is preliminary data.</text>
</comment>
<dbReference type="RefSeq" id="WP_005085619.1">
    <property type="nucleotide sequence ID" value="NZ_CAACXP010000019.1"/>
</dbReference>
<feature type="domain" description="CAAX prenyl protease 2/Lysostaphin resistance protein A-like" evidence="2">
    <location>
        <begin position="96"/>
        <end position="190"/>
    </location>
</feature>
<dbReference type="PIRSF" id="PIRSF026622">
    <property type="entry name" value="Proteas_026622"/>
    <property type="match status" value="1"/>
</dbReference>
<gene>
    <name evidence="3" type="ORF">SAMEA2070301_05336</name>
</gene>
<dbReference type="GO" id="GO:0004175">
    <property type="term" value="F:endopeptidase activity"/>
    <property type="evidence" value="ECO:0007669"/>
    <property type="project" value="UniProtKB-ARBA"/>
</dbReference>
<evidence type="ECO:0000313" key="4">
    <source>
        <dbReference type="Proteomes" id="UP000185210"/>
    </source>
</evidence>
<name>A0AB38D723_9MYCO</name>
<accession>A0AB38D723</accession>
<dbReference type="InterPro" id="IPR003675">
    <property type="entry name" value="Rce1/LyrA-like_dom"/>
</dbReference>
<keyword evidence="1" id="KW-0812">Transmembrane</keyword>
<proteinExistence type="predicted"/>
<feature type="transmembrane region" description="Helical" evidence="1">
    <location>
        <begin position="31"/>
        <end position="50"/>
    </location>
</feature>
<feature type="transmembrane region" description="Helical" evidence="1">
    <location>
        <begin position="57"/>
        <end position="79"/>
    </location>
</feature>
<dbReference type="AlphaFoldDB" id="A0AB38D723"/>
<dbReference type="GO" id="GO:0080120">
    <property type="term" value="P:CAAX-box protein maturation"/>
    <property type="evidence" value="ECO:0007669"/>
    <property type="project" value="UniProtKB-ARBA"/>
</dbReference>
<protein>
    <submittedName>
        <fullName evidence="3">Abortive infection protein</fullName>
    </submittedName>
</protein>
<dbReference type="Pfam" id="PF02517">
    <property type="entry name" value="Rce1-like"/>
    <property type="match status" value="1"/>
</dbReference>
<reference evidence="3 4" key="1">
    <citation type="submission" date="2016-11" db="EMBL/GenBank/DDBJ databases">
        <authorList>
            <consortium name="Pathogen Informatics"/>
        </authorList>
    </citation>
    <scope>NUCLEOTIDE SEQUENCE [LARGE SCALE GENOMIC DNA]</scope>
    <source>
        <strain evidence="3 4">104</strain>
    </source>
</reference>
<dbReference type="Proteomes" id="UP000185210">
    <property type="component" value="Unassembled WGS sequence"/>
</dbReference>
<dbReference type="InterPro" id="IPR015837">
    <property type="entry name" value="UCP026622_CAAX_protease"/>
</dbReference>
<sequence>MTSGARVLVLAVVLVAWPAVLERFPQRWRPLIGAGTSTALAGAAGIPLGLRPPQLGAGLRLGGIVASAVAAAVGASPALQPVRASMRARDIDLHPAVWLGLHIPVGTVWSEELAFRGVLQPLATEAFGRTAGSAVQAMVFGLAHIRPARAAGDSIPGTVLVTGMFGWLLGRLRERSGSVVAPMLAHLALNEAGAVATLYLGRSNVDLSPESASN</sequence>
<dbReference type="EMBL" id="FSHM01000013">
    <property type="protein sequence ID" value="SIC12570.1"/>
    <property type="molecule type" value="Genomic_DNA"/>
</dbReference>
<organism evidence="3 4">
    <name type="scientific">Mycobacteroides abscessus subsp. abscessus</name>
    <dbReference type="NCBI Taxonomy" id="1185650"/>
    <lineage>
        <taxon>Bacteria</taxon>
        <taxon>Bacillati</taxon>
        <taxon>Actinomycetota</taxon>
        <taxon>Actinomycetes</taxon>
        <taxon>Mycobacteriales</taxon>
        <taxon>Mycobacteriaceae</taxon>
        <taxon>Mycobacteroides</taxon>
        <taxon>Mycobacteroides abscessus</taxon>
    </lineage>
</organism>
<keyword evidence="1" id="KW-0472">Membrane</keyword>
<keyword evidence="1" id="KW-1133">Transmembrane helix</keyword>
<evidence type="ECO:0000313" key="3">
    <source>
        <dbReference type="EMBL" id="SIC12570.1"/>
    </source>
</evidence>
<evidence type="ECO:0000259" key="2">
    <source>
        <dbReference type="Pfam" id="PF02517"/>
    </source>
</evidence>
<evidence type="ECO:0000256" key="1">
    <source>
        <dbReference type="SAM" id="Phobius"/>
    </source>
</evidence>